<feature type="compositionally biased region" description="Acidic residues" evidence="1">
    <location>
        <begin position="804"/>
        <end position="813"/>
    </location>
</feature>
<dbReference type="OrthoDB" id="10389512at2759"/>
<evidence type="ECO:0000256" key="1">
    <source>
        <dbReference type="SAM" id="MobiDB-lite"/>
    </source>
</evidence>
<feature type="compositionally biased region" description="Basic and acidic residues" evidence="1">
    <location>
        <begin position="256"/>
        <end position="271"/>
    </location>
</feature>
<protein>
    <recommendedName>
        <fullName evidence="4">WD domain, G-beta repeat-containing protein</fullName>
    </recommendedName>
</protein>
<feature type="compositionally biased region" description="Low complexity" evidence="1">
    <location>
        <begin position="884"/>
        <end position="904"/>
    </location>
</feature>
<organism evidence="2 3">
    <name type="scientific">Besnoitia besnoiti</name>
    <name type="common">Apicomplexan protozoan</name>
    <dbReference type="NCBI Taxonomy" id="94643"/>
    <lineage>
        <taxon>Eukaryota</taxon>
        <taxon>Sar</taxon>
        <taxon>Alveolata</taxon>
        <taxon>Apicomplexa</taxon>
        <taxon>Conoidasida</taxon>
        <taxon>Coccidia</taxon>
        <taxon>Eucoccidiorida</taxon>
        <taxon>Eimeriorina</taxon>
        <taxon>Sarcocystidae</taxon>
        <taxon>Besnoitia</taxon>
    </lineage>
</organism>
<evidence type="ECO:0008006" key="4">
    <source>
        <dbReference type="Google" id="ProtNLM"/>
    </source>
</evidence>
<feature type="compositionally biased region" description="Low complexity" evidence="1">
    <location>
        <begin position="1252"/>
        <end position="1263"/>
    </location>
</feature>
<keyword evidence="3" id="KW-1185">Reference proteome</keyword>
<comment type="caution">
    <text evidence="2">The sequence shown here is derived from an EMBL/GenBank/DDBJ whole genome shotgun (WGS) entry which is preliminary data.</text>
</comment>
<feature type="region of interest" description="Disordered" evidence="1">
    <location>
        <begin position="795"/>
        <end position="828"/>
    </location>
</feature>
<feature type="region of interest" description="Disordered" evidence="1">
    <location>
        <begin position="543"/>
        <end position="646"/>
    </location>
</feature>
<dbReference type="KEGG" id="bbes:BESB_007220"/>
<feature type="region of interest" description="Disordered" evidence="1">
    <location>
        <begin position="1"/>
        <end position="89"/>
    </location>
</feature>
<feature type="region of interest" description="Disordered" evidence="1">
    <location>
        <begin position="880"/>
        <end position="904"/>
    </location>
</feature>
<dbReference type="SUPFAM" id="SSF50978">
    <property type="entry name" value="WD40 repeat-like"/>
    <property type="match status" value="1"/>
</dbReference>
<feature type="compositionally biased region" description="Basic and acidic residues" evidence="1">
    <location>
        <begin position="391"/>
        <end position="400"/>
    </location>
</feature>
<evidence type="ECO:0000313" key="2">
    <source>
        <dbReference type="EMBL" id="PFH38381.1"/>
    </source>
</evidence>
<dbReference type="InterPro" id="IPR036322">
    <property type="entry name" value="WD40_repeat_dom_sf"/>
</dbReference>
<feature type="compositionally biased region" description="Basic and acidic residues" evidence="1">
    <location>
        <begin position="290"/>
        <end position="311"/>
    </location>
</feature>
<gene>
    <name evidence="2" type="ORF">BESB_007220</name>
</gene>
<feature type="compositionally biased region" description="Basic and acidic residues" evidence="1">
    <location>
        <begin position="220"/>
        <end position="232"/>
    </location>
</feature>
<feature type="compositionally biased region" description="Low complexity" evidence="1">
    <location>
        <begin position="27"/>
        <end position="80"/>
    </location>
</feature>
<name>A0A2A9MP33_BESBE</name>
<sequence length="1357" mass="145974">MARSRSCLRDPSSTNSAQVEESRSRSVRLSPHTSSESFSSSSSRCSLDSSSAASSSASPSLASSPSRATSPSLSPPLTTSGARRFRNTANPYSNRNRVCLLHCVRGDQAADSGGAPREGRLECCCSVRVRPCELQRRRSGRLASQRVRLLSSSSSPRSAAAFPSGEATCFSADSPRRRGNQRRRESEVRAAESEAGEAHEADETVAAGATQRKGGRGRGRRLERDRERESHGSRTGAGVETTGTAVSALSPGAPSVEDRRQNEPRALRRAQEGPCRSSKRPPNSGAAPACREERREEETRGGRGNAGDRARLPRRGRRLRVGQLEHNEEEEADVKRGRSNGSGAVRLSGADGERSVEKRQGKELASRAGAGANTEKRVSGGSDEVTEEAEETGRESEGGGRRARGCGAAAGGPERDAQARRGVAAVQSPEAKATARGDEERRRKRSKEEMESQPHARGEKADATAPQRKRKAGGDASLAVRHVSGAADSLAPDKANEKELWGRPLRQRGAHEAVDLASCQHISASRELTERQRTLARRNLQSGEEILEETQSAEAGKDDVVAQRDAHESCSLARSHAGEKNRRRHLLRPSLYYPGLSSSSSQDEEDDDARFSLGGPERAEGLGRPSLARRDGRQKTRGRSASHVADPLPSLFASPVIRVYAAACRRGDEAASISRPVRRLLARRVRASRQACLSRFLLEEISTFRRSFSLDLNALLARSRSQGGRELGAERRRRLLSPSEEAVVSSLRVWSPGRLPAPRHPLQRHAEFAPRMCVGTRGGKVVSLHLMPTSACAVRRGESVEGSGDSDDAEEDNGALSEADHMAPGTRASAEGVASCSCRRVRAGVRVTTKISTLAVHESEVTALRFLECASPSAFSSVAPHLPSPVSSSEAPPSSPAAEACDAASLPSSSARSFLPLRRHLIDRGDSSPADPPASPSSLFLASACAGGLCRISDLTTEALGIASVQHDAPLTAMAAGVSSVSLPPSTSPVLYLGDTQGRVLVWDCRARTSRLPAVSQEIYSCASTSSADTSGRFTLFCLPREGVFFKTHDPLVRQSSKRRTFSNVSVCPQRSEEPVCRWWSSEFSSFSAGAPTVFVGGERTSSLLSRREECLQGARRIEDISVHPENAYIIAATCRDRSVAVWDLRRGFDVAEPAVRIGPFPRVRSASFSPSGHRLLCSSATHQFLFVENMWISPGPWLDFSAFDVTDASLLGCQFDVDTQPLLSRASAPVEFGGLPSSPGRSQHLRSTETSQFSQPQSSFSRLSSSLLSPPCWPSSRDASNAANKEAERVCACAAGRTDAKGTNGSDSGVAVYALDESSRRVHRVELYSPEKIAFAEFVPFYSKSKDRLLACVRRS</sequence>
<dbReference type="VEuPathDB" id="ToxoDB:BESB_007220"/>
<dbReference type="GeneID" id="40305785"/>
<feature type="compositionally biased region" description="Low complexity" evidence="1">
    <location>
        <begin position="141"/>
        <end position="161"/>
    </location>
</feature>
<feature type="compositionally biased region" description="Low complexity" evidence="1">
    <location>
        <begin position="588"/>
        <end position="601"/>
    </location>
</feature>
<dbReference type="Proteomes" id="UP000224006">
    <property type="component" value="Chromosome I"/>
</dbReference>
<feature type="compositionally biased region" description="Basic and acidic residues" evidence="1">
    <location>
        <begin position="182"/>
        <end position="202"/>
    </location>
</feature>
<feature type="compositionally biased region" description="Basic and acidic residues" evidence="1">
    <location>
        <begin position="351"/>
        <end position="365"/>
    </location>
</feature>
<proteinExistence type="predicted"/>
<feature type="compositionally biased region" description="Basic and acidic residues" evidence="1">
    <location>
        <begin position="433"/>
        <end position="462"/>
    </location>
</feature>
<feature type="region of interest" description="Disordered" evidence="1">
    <location>
        <begin position="137"/>
        <end position="478"/>
    </location>
</feature>
<dbReference type="InterPro" id="IPR015943">
    <property type="entry name" value="WD40/YVTN_repeat-like_dom_sf"/>
</dbReference>
<reference evidence="2 3" key="1">
    <citation type="submission" date="2017-09" db="EMBL/GenBank/DDBJ databases">
        <title>Genome sequencing of Besnoitia besnoiti strain Bb-Ger1.</title>
        <authorList>
            <person name="Schares G."/>
            <person name="Venepally P."/>
            <person name="Lorenzi H.A."/>
        </authorList>
    </citation>
    <scope>NUCLEOTIDE SEQUENCE [LARGE SCALE GENOMIC DNA]</scope>
    <source>
        <strain evidence="2 3">Bb-Ger1</strain>
    </source>
</reference>
<dbReference type="SMART" id="SM00320">
    <property type="entry name" value="WD40"/>
    <property type="match status" value="4"/>
</dbReference>
<feature type="compositionally biased region" description="Low complexity" evidence="1">
    <location>
        <begin position="236"/>
        <end position="246"/>
    </location>
</feature>
<dbReference type="EMBL" id="NWUJ01000001">
    <property type="protein sequence ID" value="PFH38381.1"/>
    <property type="molecule type" value="Genomic_DNA"/>
</dbReference>
<feature type="region of interest" description="Disordered" evidence="1">
    <location>
        <begin position="1232"/>
        <end position="1263"/>
    </location>
</feature>
<feature type="compositionally biased region" description="Basic and acidic residues" evidence="1">
    <location>
        <begin position="555"/>
        <end position="568"/>
    </location>
</feature>
<accession>A0A2A9MP33</accession>
<dbReference type="InterPro" id="IPR001680">
    <property type="entry name" value="WD40_rpt"/>
</dbReference>
<evidence type="ECO:0000313" key="3">
    <source>
        <dbReference type="Proteomes" id="UP000224006"/>
    </source>
</evidence>
<dbReference type="Gene3D" id="2.130.10.10">
    <property type="entry name" value="YVTN repeat-like/Quinoprotein amine dehydrogenase"/>
    <property type="match status" value="2"/>
</dbReference>
<dbReference type="RefSeq" id="XP_029222390.1">
    <property type="nucleotide sequence ID" value="XM_029359477.1"/>
</dbReference>